<dbReference type="Proteomes" id="UP000055024">
    <property type="component" value="Unassembled WGS sequence"/>
</dbReference>
<comment type="caution">
    <text evidence="1">The sequence shown here is derived from an EMBL/GenBank/DDBJ whole genome shotgun (WGS) entry which is preliminary data.</text>
</comment>
<proteinExistence type="predicted"/>
<evidence type="ECO:0000313" key="1">
    <source>
        <dbReference type="EMBL" id="KRZ10665.1"/>
    </source>
</evidence>
<dbReference type="AlphaFoldDB" id="A0A0V1HJM4"/>
<keyword evidence="2" id="KW-1185">Reference proteome</keyword>
<protein>
    <submittedName>
        <fullName evidence="1">Uncharacterized protein</fullName>
    </submittedName>
</protein>
<organism evidence="1 2">
    <name type="scientific">Trichinella zimbabwensis</name>
    <dbReference type="NCBI Taxonomy" id="268475"/>
    <lineage>
        <taxon>Eukaryota</taxon>
        <taxon>Metazoa</taxon>
        <taxon>Ecdysozoa</taxon>
        <taxon>Nematoda</taxon>
        <taxon>Enoplea</taxon>
        <taxon>Dorylaimia</taxon>
        <taxon>Trichinellida</taxon>
        <taxon>Trichinellidae</taxon>
        <taxon>Trichinella</taxon>
    </lineage>
</organism>
<sequence>MPMASAYQRHNLTTTASAQLRNICGVLSTMFAVEERLSLHNFQRGWMEMIRQHTDAFVKRHPSFGWIRLRYDKIRQQLKMLIAHDGEENAVYFPEPHSPSGTA</sequence>
<dbReference type="EMBL" id="JYDP01000057">
    <property type="protein sequence ID" value="KRZ10665.1"/>
    <property type="molecule type" value="Genomic_DNA"/>
</dbReference>
<name>A0A0V1HJM4_9BILA</name>
<accession>A0A0V1HJM4</accession>
<reference evidence="1 2" key="1">
    <citation type="submission" date="2015-01" db="EMBL/GenBank/DDBJ databases">
        <title>Evolution of Trichinella species and genotypes.</title>
        <authorList>
            <person name="Korhonen P.K."/>
            <person name="Edoardo P."/>
            <person name="Giuseppe L.R."/>
            <person name="Gasser R.B."/>
        </authorList>
    </citation>
    <scope>NUCLEOTIDE SEQUENCE [LARGE SCALE GENOMIC DNA]</scope>
    <source>
        <strain evidence="1">ISS1029</strain>
    </source>
</reference>
<evidence type="ECO:0000313" key="2">
    <source>
        <dbReference type="Proteomes" id="UP000055024"/>
    </source>
</evidence>
<gene>
    <name evidence="1" type="ORF">T11_16794</name>
</gene>